<evidence type="ECO:0000259" key="2">
    <source>
        <dbReference type="Pfam" id="PF07995"/>
    </source>
</evidence>
<protein>
    <submittedName>
        <fullName evidence="3">PQQ-dependent sugar dehydrogenase</fullName>
    </submittedName>
</protein>
<dbReference type="InterPro" id="IPR011042">
    <property type="entry name" value="6-blade_b-propeller_TolB-like"/>
</dbReference>
<keyword evidence="4" id="KW-1185">Reference proteome</keyword>
<gene>
    <name evidence="3" type="ORF">NBM05_06230</name>
</gene>
<dbReference type="SUPFAM" id="SSF50952">
    <property type="entry name" value="Soluble quinoprotein glucose dehydrogenase"/>
    <property type="match status" value="1"/>
</dbReference>
<proteinExistence type="predicted"/>
<dbReference type="PANTHER" id="PTHR19328">
    <property type="entry name" value="HEDGEHOG-INTERACTING PROTEIN"/>
    <property type="match status" value="1"/>
</dbReference>
<feature type="signal peptide" evidence="1">
    <location>
        <begin position="1"/>
        <end position="20"/>
    </location>
</feature>
<feature type="domain" description="Glucose/Sorbosone dehydrogenase" evidence="2">
    <location>
        <begin position="42"/>
        <end position="331"/>
    </location>
</feature>
<dbReference type="AlphaFoldDB" id="A0A9X2KI46"/>
<dbReference type="EMBL" id="JANAFB010000011">
    <property type="protein sequence ID" value="MCP3425620.1"/>
    <property type="molecule type" value="Genomic_DNA"/>
</dbReference>
<evidence type="ECO:0000256" key="1">
    <source>
        <dbReference type="SAM" id="SignalP"/>
    </source>
</evidence>
<dbReference type="PANTHER" id="PTHR19328:SF13">
    <property type="entry name" value="HIPL1 PROTEIN"/>
    <property type="match status" value="1"/>
</dbReference>
<organism evidence="3 4">
    <name type="scientific">Rothia santali</name>
    <dbReference type="NCBI Taxonomy" id="2949643"/>
    <lineage>
        <taxon>Bacteria</taxon>
        <taxon>Bacillati</taxon>
        <taxon>Actinomycetota</taxon>
        <taxon>Actinomycetes</taxon>
        <taxon>Micrococcales</taxon>
        <taxon>Micrococcaceae</taxon>
        <taxon>Rothia</taxon>
    </lineage>
</organism>
<dbReference type="InterPro" id="IPR011041">
    <property type="entry name" value="Quinoprot_gluc/sorb_DH_b-prop"/>
</dbReference>
<accession>A0A9X2KI46</accession>
<dbReference type="RefSeq" id="WP_254165910.1">
    <property type="nucleotide sequence ID" value="NZ_JANAFB010000011.1"/>
</dbReference>
<comment type="caution">
    <text evidence="3">The sequence shown here is derived from an EMBL/GenBank/DDBJ whole genome shotgun (WGS) entry which is preliminary data.</text>
</comment>
<evidence type="ECO:0000313" key="4">
    <source>
        <dbReference type="Proteomes" id="UP001139502"/>
    </source>
</evidence>
<sequence length="347" mass="36081">MPTAAYLLVGTLLITGCSQAGGDGGTTSSGSSAAADVVTTGLETPWSIAFAGETPLISERDSARILELDDAGEAREVGTVPGVVPRGEGGLLGIAVRDGLLYAYSTGEDENRIQRFELRGEPGSLSLGEPTVLLGGIPSAGNHNGGRLAFGPDGMLYATTGDAGDGRRSQDLGNLGGKILRLTPEGEVPGDNPFPGSPVYSYGHRNVQGIAWDEDGTLYASEFGQNTWDELNVVEAGGNYGWPDAEGSDEGQDFTDPVQQWSTSDASPSGIAILGDTLYMAALRGERLYEVPLADPTTSEAILEDEHGRLRDVAVAPGGELWVLTNNTDGRGTPAEDDDVVLRVDAG</sequence>
<evidence type="ECO:0000313" key="3">
    <source>
        <dbReference type="EMBL" id="MCP3425620.1"/>
    </source>
</evidence>
<dbReference type="Pfam" id="PF07995">
    <property type="entry name" value="GSDH"/>
    <property type="match status" value="1"/>
</dbReference>
<dbReference type="InterPro" id="IPR012938">
    <property type="entry name" value="Glc/Sorbosone_DH"/>
</dbReference>
<reference evidence="3" key="1">
    <citation type="submission" date="2022-06" db="EMBL/GenBank/DDBJ databases">
        <title>Rothia sp. isolated from sandalwood seedling.</title>
        <authorList>
            <person name="Tuikhar N."/>
            <person name="Kirdat K."/>
            <person name="Thorat V."/>
            <person name="Swetha P."/>
            <person name="Padma S."/>
            <person name="Sundararaj R."/>
            <person name="Yadav A."/>
        </authorList>
    </citation>
    <scope>NUCLEOTIDE SEQUENCE</scope>
    <source>
        <strain evidence="3">AR01</strain>
    </source>
</reference>
<feature type="chain" id="PRO_5040776181" evidence="1">
    <location>
        <begin position="21"/>
        <end position="347"/>
    </location>
</feature>
<keyword evidence="1" id="KW-0732">Signal</keyword>
<dbReference type="Proteomes" id="UP001139502">
    <property type="component" value="Unassembled WGS sequence"/>
</dbReference>
<dbReference type="Gene3D" id="2.120.10.30">
    <property type="entry name" value="TolB, C-terminal domain"/>
    <property type="match status" value="1"/>
</dbReference>
<name>A0A9X2KI46_9MICC</name>